<evidence type="ECO:0000313" key="3">
    <source>
        <dbReference type="Proteomes" id="UP000323023"/>
    </source>
</evidence>
<feature type="transmembrane region" description="Helical" evidence="1">
    <location>
        <begin position="38"/>
        <end position="61"/>
    </location>
</feature>
<proteinExistence type="predicted"/>
<accession>A0A5B9N4N8</accession>
<keyword evidence="1" id="KW-1133">Transmembrane helix</keyword>
<evidence type="ECO:0008006" key="4">
    <source>
        <dbReference type="Google" id="ProtNLM"/>
    </source>
</evidence>
<dbReference type="EMBL" id="MK813943">
    <property type="protein sequence ID" value="QEG09048.1"/>
    <property type="molecule type" value="Genomic_DNA"/>
</dbReference>
<keyword evidence="3" id="KW-1185">Reference proteome</keyword>
<feature type="transmembrane region" description="Helical" evidence="1">
    <location>
        <begin position="6"/>
        <end position="26"/>
    </location>
</feature>
<name>A0A5B9N4N8_9CAUD</name>
<evidence type="ECO:0000256" key="1">
    <source>
        <dbReference type="SAM" id="Phobius"/>
    </source>
</evidence>
<keyword evidence="1" id="KW-0812">Transmembrane</keyword>
<protein>
    <recommendedName>
        <fullName evidence="4">TMhelix containing protein</fullName>
    </recommendedName>
</protein>
<sequence>MEIFGWICLVILATLSTIGLVAGFIIQSAFCGIKCSDVITLFVLSAIPAILWYVVVVNFQFTVMVK</sequence>
<gene>
    <name evidence="2" type="primary">44572_050</name>
</gene>
<reference evidence="2 3" key="1">
    <citation type="submission" date="2019-04" db="EMBL/GenBank/DDBJ databases">
        <title>Nine Novel Phages from a Plateau Lake in Southwest China Provide Insights into Aeromonas Phage Diversity.</title>
        <authorList>
            <person name="Xiao W."/>
            <person name="Bai M."/>
            <person name="Wang Y."/>
            <person name="Cui X."/>
        </authorList>
    </citation>
    <scope>NUCLEOTIDE SEQUENCE [LARGE SCALE GENOMIC DNA]</scope>
</reference>
<dbReference type="GeneID" id="55617461"/>
<keyword evidence="1" id="KW-0472">Membrane</keyword>
<dbReference type="Proteomes" id="UP000323023">
    <property type="component" value="Segment"/>
</dbReference>
<dbReference type="RefSeq" id="YP_009847070.1">
    <property type="nucleotide sequence ID" value="NC_048773.1"/>
</dbReference>
<evidence type="ECO:0000313" key="2">
    <source>
        <dbReference type="EMBL" id="QEG09048.1"/>
    </source>
</evidence>
<organism evidence="2 3">
    <name type="scientific">Aeromonas phage 4_4572</name>
    <dbReference type="NCBI Taxonomy" id="2588517"/>
    <lineage>
        <taxon>Viruses</taxon>
        <taxon>Duplodnaviria</taxon>
        <taxon>Heunggongvirae</taxon>
        <taxon>Uroviricota</taxon>
        <taxon>Caudoviricetes</taxon>
        <taxon>Grimontviridae</taxon>
        <taxon>Lahexavirus</taxon>
        <taxon>Lahexavirus lv44572</taxon>
    </lineage>
</organism>
<dbReference type="KEGG" id="vg:55617461"/>